<proteinExistence type="inferred from homology"/>
<protein>
    <recommendedName>
        <fullName evidence="3">Atg6 BARA domain-containing protein</fullName>
    </recommendedName>
</protein>
<dbReference type="GO" id="GO:0043548">
    <property type="term" value="F:phosphatidylinositol 3-kinase binding"/>
    <property type="evidence" value="ECO:0007669"/>
    <property type="project" value="TreeGrafter"/>
</dbReference>
<gene>
    <name evidence="4" type="ORF">AKO1_009613</name>
</gene>
<dbReference type="GO" id="GO:0034271">
    <property type="term" value="C:phosphatidylinositol 3-kinase complex, class III, type I"/>
    <property type="evidence" value="ECO:0007669"/>
    <property type="project" value="TreeGrafter"/>
</dbReference>
<dbReference type="GO" id="GO:0045324">
    <property type="term" value="P:late endosome to vacuole transport"/>
    <property type="evidence" value="ECO:0007669"/>
    <property type="project" value="TreeGrafter"/>
</dbReference>
<dbReference type="PANTHER" id="PTHR12768:SF4">
    <property type="entry name" value="BECLIN-1"/>
    <property type="match status" value="1"/>
</dbReference>
<dbReference type="GO" id="GO:0000407">
    <property type="term" value="C:phagophore assembly site"/>
    <property type="evidence" value="ECO:0007669"/>
    <property type="project" value="TreeGrafter"/>
</dbReference>
<evidence type="ECO:0000313" key="4">
    <source>
        <dbReference type="EMBL" id="KAL0490828.1"/>
    </source>
</evidence>
<dbReference type="InterPro" id="IPR040455">
    <property type="entry name" value="Atg6_BARA"/>
</dbReference>
<dbReference type="AlphaFoldDB" id="A0AAW2ZN52"/>
<evidence type="ECO:0000259" key="3">
    <source>
        <dbReference type="Pfam" id="PF04111"/>
    </source>
</evidence>
<dbReference type="Pfam" id="PF04111">
    <property type="entry name" value="APG6"/>
    <property type="match status" value="1"/>
</dbReference>
<dbReference type="PANTHER" id="PTHR12768">
    <property type="entry name" value="BECLIN 1"/>
    <property type="match status" value="1"/>
</dbReference>
<dbReference type="InterPro" id="IPR007243">
    <property type="entry name" value="Atg6/Beclin"/>
</dbReference>
<dbReference type="EMBL" id="JAOPGA020001721">
    <property type="protein sequence ID" value="KAL0490828.1"/>
    <property type="molecule type" value="Genomic_DNA"/>
</dbReference>
<keyword evidence="2" id="KW-0175">Coiled coil</keyword>
<evidence type="ECO:0000256" key="2">
    <source>
        <dbReference type="SAM" id="Coils"/>
    </source>
</evidence>
<feature type="coiled-coil region" evidence="2">
    <location>
        <begin position="99"/>
        <end position="155"/>
    </location>
</feature>
<dbReference type="InterPro" id="IPR038274">
    <property type="entry name" value="Atg6/Beclin_C_sf"/>
</dbReference>
<sequence>MNKNGTRLTYTCINCHKSDDLIQSDVLSSMNVENIVDSFVVVKNSVLSSTLSQSNKNEKSDPLVKSLYDNKKLELEEIKTNICNHKISTKDAVPDNMCNECIEELIKSLNEEIEQLQREENLYVLEDMSIPFVDERQYKEKMRKLKEDEAKLTQTHFSLKVEANKRAKQRNTTENKINTFKSKEKNYWQVLMKQHDILNSTHADKLSNQRLLKHFDEEYKRLEHSNSTSWAHIWYEEFDGVKIGTINGLKLGRLPRQQTPWSEINAAWGLCSLLLLQMSMDEKVDFLMYRIIPMGQTSKMKDCESGKEYELYNQGPRHNILNFNTAMKYFLCCLSDYCKFIDKNKPSRDDVHYAIDEDLGTIGECSVEYRPDQETVWTKAMISMLIKLKQMRRKSITDRCCRSLKQEPEPVRIFPDFACLKELTMQK</sequence>
<evidence type="ECO:0000313" key="5">
    <source>
        <dbReference type="Proteomes" id="UP001431209"/>
    </source>
</evidence>
<feature type="domain" description="Atg6 BARA" evidence="3">
    <location>
        <begin position="233"/>
        <end position="391"/>
    </location>
</feature>
<dbReference type="GO" id="GO:0000045">
    <property type="term" value="P:autophagosome assembly"/>
    <property type="evidence" value="ECO:0007669"/>
    <property type="project" value="TreeGrafter"/>
</dbReference>
<dbReference type="GO" id="GO:0000423">
    <property type="term" value="P:mitophagy"/>
    <property type="evidence" value="ECO:0007669"/>
    <property type="project" value="TreeGrafter"/>
</dbReference>
<keyword evidence="5" id="KW-1185">Reference proteome</keyword>
<name>A0AAW2ZN52_9EUKA</name>
<organism evidence="4 5">
    <name type="scientific">Acrasis kona</name>
    <dbReference type="NCBI Taxonomy" id="1008807"/>
    <lineage>
        <taxon>Eukaryota</taxon>
        <taxon>Discoba</taxon>
        <taxon>Heterolobosea</taxon>
        <taxon>Tetramitia</taxon>
        <taxon>Eutetramitia</taxon>
        <taxon>Acrasidae</taxon>
        <taxon>Acrasis</taxon>
    </lineage>
</organism>
<dbReference type="Gene3D" id="1.10.418.40">
    <property type="entry name" value="Autophagy protein 6/Beclin 1"/>
    <property type="match status" value="1"/>
</dbReference>
<evidence type="ECO:0000256" key="1">
    <source>
        <dbReference type="ARBA" id="ARBA00005965"/>
    </source>
</evidence>
<accession>A0AAW2ZN52</accession>
<comment type="caution">
    <text evidence="4">The sequence shown here is derived from an EMBL/GenBank/DDBJ whole genome shotgun (WGS) entry which is preliminary data.</text>
</comment>
<dbReference type="GO" id="GO:0034272">
    <property type="term" value="C:phosphatidylinositol 3-kinase complex, class III, type II"/>
    <property type="evidence" value="ECO:0007669"/>
    <property type="project" value="TreeGrafter"/>
</dbReference>
<dbReference type="GO" id="GO:0030674">
    <property type="term" value="F:protein-macromolecule adaptor activity"/>
    <property type="evidence" value="ECO:0007669"/>
    <property type="project" value="TreeGrafter"/>
</dbReference>
<comment type="similarity">
    <text evidence="1">Belongs to the beclin family.</text>
</comment>
<reference evidence="4 5" key="1">
    <citation type="submission" date="2024-03" db="EMBL/GenBank/DDBJ databases">
        <title>The Acrasis kona genome and developmental transcriptomes reveal deep origins of eukaryotic multicellular pathways.</title>
        <authorList>
            <person name="Sheikh S."/>
            <person name="Fu C.-J."/>
            <person name="Brown M.W."/>
            <person name="Baldauf S.L."/>
        </authorList>
    </citation>
    <scope>NUCLEOTIDE SEQUENCE [LARGE SCALE GENOMIC DNA]</scope>
    <source>
        <strain evidence="4 5">ATCC MYA-3509</strain>
    </source>
</reference>
<dbReference type="Proteomes" id="UP001431209">
    <property type="component" value="Unassembled WGS sequence"/>
</dbReference>
<dbReference type="GO" id="GO:0006995">
    <property type="term" value="P:cellular response to nitrogen starvation"/>
    <property type="evidence" value="ECO:0007669"/>
    <property type="project" value="TreeGrafter"/>
</dbReference>